<comment type="caution">
    <text evidence="4">The sequence shown here is derived from an EMBL/GenBank/DDBJ whole genome shotgun (WGS) entry which is preliminary data.</text>
</comment>
<comment type="similarity">
    <text evidence="1">Belongs to the PRORSD1 family.</text>
</comment>
<evidence type="ECO:0000313" key="5">
    <source>
        <dbReference type="Proteomes" id="UP000195402"/>
    </source>
</evidence>
<dbReference type="PANTHER" id="PTHR31423">
    <property type="entry name" value="YBAK DOMAIN-CONTAINING PROTEIN"/>
    <property type="match status" value="1"/>
</dbReference>
<dbReference type="InterPro" id="IPR007214">
    <property type="entry name" value="YbaK/aa-tRNA-synth-assoc-dom"/>
</dbReference>
<dbReference type="GO" id="GO:0002161">
    <property type="term" value="F:aminoacyl-tRNA deacylase activity"/>
    <property type="evidence" value="ECO:0007669"/>
    <property type="project" value="InterPro"/>
</dbReference>
<evidence type="ECO:0000256" key="1">
    <source>
        <dbReference type="ARBA" id="ARBA00010201"/>
    </source>
</evidence>
<dbReference type="InterPro" id="IPR040285">
    <property type="entry name" value="ProX/PRXD1"/>
</dbReference>
<evidence type="ECO:0000256" key="2">
    <source>
        <dbReference type="SAM" id="MobiDB-lite"/>
    </source>
</evidence>
<protein>
    <submittedName>
        <fullName evidence="4">YbaK/aminoacyl-tRNA synthetase-associated domain</fullName>
    </submittedName>
</protein>
<dbReference type="FunFam" id="3.90.960.10:FF:000005">
    <property type="entry name" value="Putative prolyl-tRNA synthetase"/>
    <property type="match status" value="1"/>
</dbReference>
<keyword evidence="4" id="KW-0030">Aminoacyl-tRNA synthetase</keyword>
<dbReference type="CDD" id="cd04335">
    <property type="entry name" value="PrdX_deacylase"/>
    <property type="match status" value="1"/>
</dbReference>
<feature type="domain" description="YbaK/aminoacyl-tRNA synthetase-associated" evidence="3">
    <location>
        <begin position="59"/>
        <end position="186"/>
    </location>
</feature>
<proteinExistence type="inferred from homology"/>
<dbReference type="Proteomes" id="UP000195402">
    <property type="component" value="Unassembled WGS sequence"/>
</dbReference>
<feature type="region of interest" description="Disordered" evidence="2">
    <location>
        <begin position="234"/>
        <end position="261"/>
    </location>
</feature>
<dbReference type="InParanoid" id="A0A200QJ10"/>
<keyword evidence="5" id="KW-1185">Reference proteome</keyword>
<accession>A0A200QJ10</accession>
<keyword evidence="4" id="KW-0436">Ligase</keyword>
<dbReference type="OMA" id="TQECCFF"/>
<gene>
    <name evidence="4" type="ORF">BVC80_917g41</name>
</gene>
<dbReference type="Gene3D" id="3.90.960.10">
    <property type="entry name" value="YbaK/aminoacyl-tRNA synthetase-associated domain"/>
    <property type="match status" value="1"/>
</dbReference>
<dbReference type="GO" id="GO:0004812">
    <property type="term" value="F:aminoacyl-tRNA ligase activity"/>
    <property type="evidence" value="ECO:0007669"/>
    <property type="project" value="UniProtKB-KW"/>
</dbReference>
<name>A0A200QJ10_MACCD</name>
<dbReference type="EMBL" id="MVGT01001922">
    <property type="protein sequence ID" value="OVA10425.1"/>
    <property type="molecule type" value="Genomic_DNA"/>
</dbReference>
<evidence type="ECO:0000313" key="4">
    <source>
        <dbReference type="EMBL" id="OVA10425.1"/>
    </source>
</evidence>
<dbReference type="OrthoDB" id="424586at2759"/>
<dbReference type="FunCoup" id="A0A200QJ10">
    <property type="interactions" value="2046"/>
</dbReference>
<dbReference type="SUPFAM" id="SSF55826">
    <property type="entry name" value="YbaK/ProRS associated domain"/>
    <property type="match status" value="1"/>
</dbReference>
<sequence>MPPTPLHFRPSWCHIQITINHGDQFDIRVLFPVLERLPLTDLQGFNICELQINFVRYDHPVVLTVEAQAKYVGHLGGGLSKNLFLKDKKQRFYIVSALAGTTVDLKVLSQRLGLGKGGVRMAPEEALQEILQVPLGCVTPFALINDSARNVSLLLDQGFKSQEYCYFHPLSNDITISLSARDLDKFLISIGKDPSYVDLEANPSVGKDQPPDLAGLVPSGTTVLADQPEKIVSIKPPSANDVPPENKSNAVAGKATKQSNNVEVVKEKSQSAAHPLSSGADIRKFVEEIIDKTSALVLSEITKESTLQQGEQLASVVSSAVRKRLSLDLESLAWP</sequence>
<dbReference type="AlphaFoldDB" id="A0A200QJ10"/>
<dbReference type="Pfam" id="PF04073">
    <property type="entry name" value="tRNA_edit"/>
    <property type="match status" value="1"/>
</dbReference>
<dbReference type="InterPro" id="IPR036754">
    <property type="entry name" value="YbaK/aa-tRNA-synt-asso_dom_sf"/>
</dbReference>
<reference evidence="4 5" key="1">
    <citation type="journal article" date="2017" name="Mol. Plant">
        <title>The Genome of Medicinal Plant Macleaya cordata Provides New Insights into Benzylisoquinoline Alkaloids Metabolism.</title>
        <authorList>
            <person name="Liu X."/>
            <person name="Liu Y."/>
            <person name="Huang P."/>
            <person name="Ma Y."/>
            <person name="Qing Z."/>
            <person name="Tang Q."/>
            <person name="Cao H."/>
            <person name="Cheng P."/>
            <person name="Zheng Y."/>
            <person name="Yuan Z."/>
            <person name="Zhou Y."/>
            <person name="Liu J."/>
            <person name="Tang Z."/>
            <person name="Zhuo Y."/>
            <person name="Zhang Y."/>
            <person name="Yu L."/>
            <person name="Huang J."/>
            <person name="Yang P."/>
            <person name="Peng Q."/>
            <person name="Zhang J."/>
            <person name="Jiang W."/>
            <person name="Zhang Z."/>
            <person name="Lin K."/>
            <person name="Ro D.K."/>
            <person name="Chen X."/>
            <person name="Xiong X."/>
            <person name="Shang Y."/>
            <person name="Huang S."/>
            <person name="Zeng J."/>
        </authorList>
    </citation>
    <scope>NUCLEOTIDE SEQUENCE [LARGE SCALE GENOMIC DNA]</scope>
    <source>
        <strain evidence="5">cv. BLH2017</strain>
        <tissue evidence="4">Root</tissue>
    </source>
</reference>
<evidence type="ECO:0000259" key="3">
    <source>
        <dbReference type="Pfam" id="PF04073"/>
    </source>
</evidence>
<organism evidence="4 5">
    <name type="scientific">Macleaya cordata</name>
    <name type="common">Five-seeded plume-poppy</name>
    <name type="synonym">Bocconia cordata</name>
    <dbReference type="NCBI Taxonomy" id="56857"/>
    <lineage>
        <taxon>Eukaryota</taxon>
        <taxon>Viridiplantae</taxon>
        <taxon>Streptophyta</taxon>
        <taxon>Embryophyta</taxon>
        <taxon>Tracheophyta</taxon>
        <taxon>Spermatophyta</taxon>
        <taxon>Magnoliopsida</taxon>
        <taxon>Ranunculales</taxon>
        <taxon>Papaveraceae</taxon>
        <taxon>Papaveroideae</taxon>
        <taxon>Macleaya</taxon>
    </lineage>
</organism>
<dbReference type="PANTHER" id="PTHR31423:SF3">
    <property type="entry name" value="PROLYL-TRNA SYNTHETASE ASSOCIATED DOMAIN-CONTAINING PROTEIN 1-RELATED"/>
    <property type="match status" value="1"/>
</dbReference>